<evidence type="ECO:0000256" key="1">
    <source>
        <dbReference type="SAM" id="Phobius"/>
    </source>
</evidence>
<keyword evidence="1" id="KW-0472">Membrane</keyword>
<feature type="transmembrane region" description="Helical" evidence="1">
    <location>
        <begin position="109"/>
        <end position="128"/>
    </location>
</feature>
<feature type="transmembrane region" description="Helical" evidence="1">
    <location>
        <begin position="6"/>
        <end position="25"/>
    </location>
</feature>
<dbReference type="Proteomes" id="UP000278164">
    <property type="component" value="Unassembled WGS sequence"/>
</dbReference>
<reference evidence="2 3" key="1">
    <citation type="submission" date="2018-09" db="EMBL/GenBank/DDBJ databases">
        <title>Murine metabolic-syndrome-specific gut microbial biobank.</title>
        <authorList>
            <person name="Liu C."/>
        </authorList>
    </citation>
    <scope>NUCLEOTIDE SEQUENCE [LARGE SCALE GENOMIC DNA]</scope>
    <source>
        <strain evidence="2 3">8-P5</strain>
    </source>
</reference>
<proteinExistence type="predicted"/>
<dbReference type="AlphaFoldDB" id="A0A3L7ZRM2"/>
<name>A0A3L7ZRM2_PARDI</name>
<evidence type="ECO:0000313" key="3">
    <source>
        <dbReference type="Proteomes" id="UP000278164"/>
    </source>
</evidence>
<sequence length="542" mass="60903">MHSIVPIIIIIIIFMQLFFFVKNFLRMRQFSNIFTGTTSWRIRRNAETSLVDGIYGDGNKIFIGIITSINKYLGNNSGSVIDFGLLKDAVDRHCDSVENDIATQTPIPLYWGLAGTMAGVIMGLWDLLQSNAIMTLMSSGGGVIDNASQSAASGINSLLSGVAWAMLASICGIPLTTVNSLLFKRCKLNEEDGKNSFFAWMQSELLPELPSDTSEALNNLVRNLNKFNNTFAQNTSNLGNTLNAVNQSYAIQADIIKAVHDMDVMKMAKANVRVLEELQQCTDKLEVFNQYLNDIEGYTEAIHRFESLYNEQANRIHILEEIRDFFGRHKGEIAKTTADADRTLQESLQNIKESTSSNVEELHKRFIEQSESFKEILKSERESFEQFTNDLKAQFSAQMTQMPQLSEQLEEISAIPVRLDKLIEKIEMSNIRLANDISQSIKQTLMTTKVNKILDTNDSVRVGDSIPAWMKVSGWAALVIIAITCILNIVFMFFPVKKDKSQPQQIHIQPTELPMQIVNKQAENTTDAVLNTTDSIKDNNKK</sequence>
<keyword evidence="1" id="KW-1133">Transmembrane helix</keyword>
<organism evidence="2 3">
    <name type="scientific">Parabacteroides distasonis</name>
    <dbReference type="NCBI Taxonomy" id="823"/>
    <lineage>
        <taxon>Bacteria</taxon>
        <taxon>Pseudomonadati</taxon>
        <taxon>Bacteroidota</taxon>
        <taxon>Bacteroidia</taxon>
        <taxon>Bacteroidales</taxon>
        <taxon>Tannerellaceae</taxon>
        <taxon>Parabacteroides</taxon>
    </lineage>
</organism>
<accession>A0A3L7ZRM2</accession>
<evidence type="ECO:0000313" key="2">
    <source>
        <dbReference type="EMBL" id="RLT72700.1"/>
    </source>
</evidence>
<dbReference type="EMBL" id="RAYI01000029">
    <property type="protein sequence ID" value="RLT72700.1"/>
    <property type="molecule type" value="Genomic_DNA"/>
</dbReference>
<feature type="transmembrane region" description="Helical" evidence="1">
    <location>
        <begin position="475"/>
        <end position="494"/>
    </location>
</feature>
<comment type="caution">
    <text evidence="2">The sequence shown here is derived from an EMBL/GenBank/DDBJ whole genome shotgun (WGS) entry which is preliminary data.</text>
</comment>
<evidence type="ECO:0008006" key="4">
    <source>
        <dbReference type="Google" id="ProtNLM"/>
    </source>
</evidence>
<dbReference type="RefSeq" id="WP_121736753.1">
    <property type="nucleotide sequence ID" value="NZ_QXXG01000030.1"/>
</dbReference>
<keyword evidence="1" id="KW-0812">Transmembrane</keyword>
<protein>
    <recommendedName>
        <fullName evidence="4">MotA/TolQ/ExbB proton channel domain-containing protein</fullName>
    </recommendedName>
</protein>
<dbReference type="SUPFAM" id="SSF58113">
    <property type="entry name" value="Apolipoprotein A-I"/>
    <property type="match status" value="1"/>
</dbReference>
<gene>
    <name evidence="2" type="ORF">D7V78_14190</name>
</gene>
<feature type="transmembrane region" description="Helical" evidence="1">
    <location>
        <begin position="162"/>
        <end position="183"/>
    </location>
</feature>
<dbReference type="OrthoDB" id="1066121at2"/>